<keyword evidence="2" id="KW-1185">Reference proteome</keyword>
<dbReference type="Proteomes" id="UP000663859">
    <property type="component" value="Unassembled WGS sequence"/>
</dbReference>
<evidence type="ECO:0000313" key="1">
    <source>
        <dbReference type="EMBL" id="CAF0698154.1"/>
    </source>
</evidence>
<protein>
    <submittedName>
        <fullName evidence="1">Uncharacterized protein</fullName>
    </submittedName>
</protein>
<gene>
    <name evidence="1" type="ORF">MPNT_250009</name>
</gene>
<evidence type="ECO:0000313" key="2">
    <source>
        <dbReference type="Proteomes" id="UP000663859"/>
    </source>
</evidence>
<proteinExistence type="predicted"/>
<organism evidence="1 2">
    <name type="scientific">Candidatus Methylacidithermus pantelleriae</name>
    <dbReference type="NCBI Taxonomy" id="2744239"/>
    <lineage>
        <taxon>Bacteria</taxon>
        <taxon>Pseudomonadati</taxon>
        <taxon>Verrucomicrobiota</taxon>
        <taxon>Methylacidiphilae</taxon>
        <taxon>Methylacidiphilales</taxon>
        <taxon>Methylacidiphilaceae</taxon>
        <taxon>Candidatus Methylacidithermus</taxon>
    </lineage>
</organism>
<name>A0A8J2BTK5_9BACT</name>
<sequence length="152" mass="16661">MCLEKILAFASPTLPLWRRSIEEWNEWPVSWPRSTRSFPGKRGRGNSKCFPSISGGIVLDPATVVPSGEHAPAIFLRCLEVRVPILFENPGDAARVLEEGKDQETGPEMVIPCLVGRLSAGRRPIAEPRILPTPRTILAADAMHPGPGYSHC</sequence>
<accession>A0A8J2BTK5</accession>
<comment type="caution">
    <text evidence="1">The sequence shown here is derived from an EMBL/GenBank/DDBJ whole genome shotgun (WGS) entry which is preliminary data.</text>
</comment>
<dbReference type="EMBL" id="CAJNOB010000018">
    <property type="protein sequence ID" value="CAF0698154.1"/>
    <property type="molecule type" value="Genomic_DNA"/>
</dbReference>
<dbReference type="AlphaFoldDB" id="A0A8J2BTK5"/>
<reference evidence="1" key="1">
    <citation type="submission" date="2021-02" db="EMBL/GenBank/DDBJ databases">
        <authorList>
            <person name="Cremers G."/>
            <person name="Picone N."/>
        </authorList>
    </citation>
    <scope>NUCLEOTIDE SEQUENCE</scope>
    <source>
        <strain evidence="1">PQ17</strain>
    </source>
</reference>